<proteinExistence type="predicted"/>
<evidence type="ECO:0000313" key="3">
    <source>
        <dbReference type="EMBL" id="OGY16872.1"/>
    </source>
</evidence>
<feature type="transmembrane region" description="Helical" evidence="2">
    <location>
        <begin position="290"/>
        <end position="310"/>
    </location>
</feature>
<organism evidence="3 4">
    <name type="scientific">Candidatus Chisholmbacteria bacterium RIFCSPHIGHO2_01_FULL_49_18</name>
    <dbReference type="NCBI Taxonomy" id="1797590"/>
    <lineage>
        <taxon>Bacteria</taxon>
        <taxon>Candidatus Chisholmiibacteriota</taxon>
    </lineage>
</organism>
<gene>
    <name evidence="3" type="ORF">A2785_03850</name>
</gene>
<evidence type="ECO:0000256" key="2">
    <source>
        <dbReference type="SAM" id="Phobius"/>
    </source>
</evidence>
<dbReference type="Proteomes" id="UP000179069">
    <property type="component" value="Unassembled WGS sequence"/>
</dbReference>
<name>A0A1G1VN98_9BACT</name>
<keyword evidence="2" id="KW-1133">Transmembrane helix</keyword>
<dbReference type="Gene3D" id="2.120.10.30">
    <property type="entry name" value="TolB, C-terminal domain"/>
    <property type="match status" value="1"/>
</dbReference>
<keyword evidence="2" id="KW-0812">Transmembrane</keyword>
<protein>
    <recommendedName>
        <fullName evidence="5">PPM-type phosphatase domain-containing protein</fullName>
    </recommendedName>
</protein>
<reference evidence="3 4" key="1">
    <citation type="journal article" date="2016" name="Nat. Commun.">
        <title>Thousands of microbial genomes shed light on interconnected biogeochemical processes in an aquifer system.</title>
        <authorList>
            <person name="Anantharaman K."/>
            <person name="Brown C.T."/>
            <person name="Hug L.A."/>
            <person name="Sharon I."/>
            <person name="Castelle C.J."/>
            <person name="Probst A.J."/>
            <person name="Thomas B.C."/>
            <person name="Singh A."/>
            <person name="Wilkins M.J."/>
            <person name="Karaoz U."/>
            <person name="Brodie E.L."/>
            <person name="Williams K.H."/>
            <person name="Hubbard S.S."/>
            <person name="Banfield J.F."/>
        </authorList>
    </citation>
    <scope>NUCLEOTIDE SEQUENCE [LARGE SCALE GENOMIC DNA]</scope>
</reference>
<dbReference type="EMBL" id="MHCI01000009">
    <property type="protein sequence ID" value="OGY16872.1"/>
    <property type="molecule type" value="Genomic_DNA"/>
</dbReference>
<evidence type="ECO:0000313" key="4">
    <source>
        <dbReference type="Proteomes" id="UP000179069"/>
    </source>
</evidence>
<feature type="region of interest" description="Disordered" evidence="1">
    <location>
        <begin position="230"/>
        <end position="249"/>
    </location>
</feature>
<evidence type="ECO:0000256" key="1">
    <source>
        <dbReference type="SAM" id="MobiDB-lite"/>
    </source>
</evidence>
<sequence>MLSLSVSKIVGAVSKERWSQVHSFEPSQEKLASHGALLLAITLEDLERSAESELDLPSFGKEVLQRFHELYYGAEIGESLFEHLRGTLRAIVDEFAEVRIEGIAVVILPTELPGKLGICYLAGVGSGSALTLRQDQPYRVLEVTASEEGKDAHEIVTSSGFVLDGDVFFLGTGDFFRLVPLATLKNALSFHDPQEVSSFLAPQVHGSEDNSGVAAVVALIRKQARGVQMTQTSPEEVMGRESAPDPSRSVPVMQRIRGFASRIAAFRERSSVKTEAQILVKSTEDRRRRLMFSVAFALLLLLLLSVIFGWRQRVQEEREQVFGEVWEVIDHQYREAIELVTLNPLRSRSLLTEAKGTIEDALAAQDSRLSKPQKQQLTDRLEEMKDFLEEVSGEHRVTEAPLFMDLSIVRPDTSGNALALYEKTMVILDRSSGVLLGMDISRISAEAVGGGSLLSGSQLTSVYAGRGFVLASGGVVEVSLSGKTSVLVVERDPEWADINGLESFGGNLYLLDRGNGEIFRYQGTEGGFGARDSWFGEGVVPNLSDAVDMTIDGDIWVLSRQDILHFRSGVPQAFTIAGLDTPFSDPIAIDTDPESERLYVLDRGNRRVVVFDKSGEYREQYLWDGIASVSDMAVSETEKKIFLLSGKNINSIALSE</sequence>
<dbReference type="SUPFAM" id="SSF63825">
    <property type="entry name" value="YWTD domain"/>
    <property type="match status" value="1"/>
</dbReference>
<keyword evidence="2" id="KW-0472">Membrane</keyword>
<accession>A0A1G1VN98</accession>
<comment type="caution">
    <text evidence="3">The sequence shown here is derived from an EMBL/GenBank/DDBJ whole genome shotgun (WGS) entry which is preliminary data.</text>
</comment>
<dbReference type="AlphaFoldDB" id="A0A1G1VN98"/>
<dbReference type="InterPro" id="IPR011042">
    <property type="entry name" value="6-blade_b-propeller_TolB-like"/>
</dbReference>
<evidence type="ECO:0008006" key="5">
    <source>
        <dbReference type="Google" id="ProtNLM"/>
    </source>
</evidence>